<dbReference type="EMBL" id="CP104557">
    <property type="protein sequence ID" value="UXH39586.1"/>
    <property type="molecule type" value="Genomic_DNA"/>
</dbReference>
<organism evidence="1 2">
    <name type="scientific">Pseudomonas promysalinigenes</name>
    <dbReference type="NCBI Taxonomy" id="485898"/>
    <lineage>
        <taxon>Bacteria</taxon>
        <taxon>Pseudomonadati</taxon>
        <taxon>Pseudomonadota</taxon>
        <taxon>Gammaproteobacteria</taxon>
        <taxon>Pseudomonadales</taxon>
        <taxon>Pseudomonadaceae</taxon>
        <taxon>Pseudomonas</taxon>
    </lineage>
</organism>
<reference evidence="1" key="1">
    <citation type="submission" date="2022-09" db="EMBL/GenBank/DDBJ databases">
        <title>Complete genome sequence of Pseudomonas promysalinigenes strain RL-WG26, a newly isolated PGPR with the potential for plant salinity stress alleviation.</title>
        <authorList>
            <person name="Ren L."/>
            <person name="Wang G."/>
            <person name="Hu H."/>
        </authorList>
    </citation>
    <scope>NUCLEOTIDE SEQUENCE</scope>
    <source>
        <strain evidence="1">RL-WG26</strain>
    </source>
</reference>
<dbReference type="RefSeq" id="WP_060479278.1">
    <property type="nucleotide sequence ID" value="NZ_CP104557.1"/>
</dbReference>
<accession>A0ABY6AIU5</accession>
<gene>
    <name evidence="1" type="ORF">N5C08_21970</name>
</gene>
<evidence type="ECO:0000313" key="2">
    <source>
        <dbReference type="Proteomes" id="UP001064504"/>
    </source>
</evidence>
<dbReference type="Proteomes" id="UP001064504">
    <property type="component" value="Chromosome"/>
</dbReference>
<name>A0ABY6AIU5_9PSED</name>
<keyword evidence="2" id="KW-1185">Reference proteome</keyword>
<protein>
    <submittedName>
        <fullName evidence="1">Uncharacterized protein</fullName>
    </submittedName>
</protein>
<proteinExistence type="predicted"/>
<sequence length="88" mass="9536">MKASIKADVSGTEVKLHGVLGITNAPYTAVVELTRPGNVIENRVVSSSGDTTWQLTLQGCEPGEYRALIRPREEKAFEATLCKFTVAN</sequence>
<evidence type="ECO:0000313" key="1">
    <source>
        <dbReference type="EMBL" id="UXH39586.1"/>
    </source>
</evidence>